<feature type="domain" description="Alpha-carbonic anhydrase" evidence="11">
    <location>
        <begin position="28"/>
        <end position="262"/>
    </location>
</feature>
<evidence type="ECO:0000259" key="11">
    <source>
        <dbReference type="PROSITE" id="PS51144"/>
    </source>
</evidence>
<evidence type="ECO:0000256" key="5">
    <source>
        <dbReference type="ARBA" id="ARBA00012925"/>
    </source>
</evidence>
<comment type="function">
    <text evidence="2 10">Reversible hydration of carbon dioxide.</text>
</comment>
<proteinExistence type="inferred from homology"/>
<dbReference type="PANTHER" id="PTHR18952:SF208">
    <property type="entry name" value="CARBONIC ANHYDRASE XA-RELATED"/>
    <property type="match status" value="1"/>
</dbReference>
<keyword evidence="7 10" id="KW-0862">Zinc</keyword>
<sequence length="268" mass="30782">MGKLLCSFFFCILLLSFKAASQEVDDEREFDYERDGEKGPSHWGELKAEWHKCKAGSMQSPIDLYHQRVEVISHLGDLKTNYIPSNATIKNRGHDIMMKWVDGGGYMEMNGTQYKLKQCHWHSPSEHTIDGKNFDLEAHLVHESSTGIISAIGILYQIGEPDYFLSTMKDHLEVISDTHEEERAIGIIDPTLLKIGSKQYYRYIGSLTVPPCTENVIWTMIYEVRTVTEEQVKSLRVAVHDDSDTNARPLQPIYNRTMQLQRPKESEN</sequence>
<dbReference type="RefSeq" id="XP_022152913.1">
    <property type="nucleotide sequence ID" value="XM_022297221.1"/>
</dbReference>
<evidence type="ECO:0000256" key="3">
    <source>
        <dbReference type="ARBA" id="ARBA00004470"/>
    </source>
</evidence>
<dbReference type="PANTHER" id="PTHR18952">
    <property type="entry name" value="CARBONIC ANHYDRASE"/>
    <property type="match status" value="1"/>
</dbReference>
<dbReference type="GO" id="GO:0006730">
    <property type="term" value="P:one-carbon metabolic process"/>
    <property type="evidence" value="ECO:0007669"/>
    <property type="project" value="TreeGrafter"/>
</dbReference>
<evidence type="ECO:0000256" key="2">
    <source>
        <dbReference type="ARBA" id="ARBA00002904"/>
    </source>
</evidence>
<dbReference type="GO" id="GO:0004089">
    <property type="term" value="F:carbonate dehydratase activity"/>
    <property type="evidence" value="ECO:0007669"/>
    <property type="project" value="UniProtKB-UniRule"/>
</dbReference>
<dbReference type="GO" id="GO:0009570">
    <property type="term" value="C:chloroplast stroma"/>
    <property type="evidence" value="ECO:0007669"/>
    <property type="project" value="UniProtKB-SubCell"/>
</dbReference>
<comment type="cofactor">
    <cofactor evidence="1 10">
        <name>Zn(2+)</name>
        <dbReference type="ChEBI" id="CHEBI:29105"/>
    </cofactor>
</comment>
<name>A0A6J1DG52_MOMCH</name>
<evidence type="ECO:0000256" key="6">
    <source>
        <dbReference type="ARBA" id="ARBA00022723"/>
    </source>
</evidence>
<dbReference type="OrthoDB" id="429145at2759"/>
<evidence type="ECO:0000313" key="13">
    <source>
        <dbReference type="RefSeq" id="XP_022152913.1"/>
    </source>
</evidence>
<evidence type="ECO:0000256" key="1">
    <source>
        <dbReference type="ARBA" id="ARBA00001947"/>
    </source>
</evidence>
<dbReference type="AlphaFoldDB" id="A0A6J1DG52"/>
<feature type="signal peptide" evidence="10">
    <location>
        <begin position="1"/>
        <end position="21"/>
    </location>
</feature>
<gene>
    <name evidence="13" type="primary">LOC111020526</name>
</gene>
<dbReference type="Gene3D" id="3.10.200.10">
    <property type="entry name" value="Alpha carbonic anhydrase"/>
    <property type="match status" value="1"/>
</dbReference>
<dbReference type="CDD" id="cd03124">
    <property type="entry name" value="alpha_CA_prokaryotic_like"/>
    <property type="match status" value="1"/>
</dbReference>
<dbReference type="PROSITE" id="PS00162">
    <property type="entry name" value="ALPHA_CA_1"/>
    <property type="match status" value="1"/>
</dbReference>
<evidence type="ECO:0000256" key="7">
    <source>
        <dbReference type="ARBA" id="ARBA00022833"/>
    </source>
</evidence>
<dbReference type="Pfam" id="PF00194">
    <property type="entry name" value="Carb_anhydrase"/>
    <property type="match status" value="1"/>
</dbReference>
<keyword evidence="8 10" id="KW-0456">Lyase</keyword>
<keyword evidence="10" id="KW-0732">Signal</keyword>
<protein>
    <recommendedName>
        <fullName evidence="5 10">Carbonic anhydrase</fullName>
        <ecNumber evidence="5 10">4.2.1.1</ecNumber>
    </recommendedName>
</protein>
<dbReference type="Proteomes" id="UP000504603">
    <property type="component" value="Unplaced"/>
</dbReference>
<dbReference type="InterPro" id="IPR018338">
    <property type="entry name" value="Carbonic_anhydrase_a-class_CS"/>
</dbReference>
<comment type="catalytic activity">
    <reaction evidence="9 10">
        <text>hydrogencarbonate + H(+) = CO2 + H2O</text>
        <dbReference type="Rhea" id="RHEA:10748"/>
        <dbReference type="ChEBI" id="CHEBI:15377"/>
        <dbReference type="ChEBI" id="CHEBI:15378"/>
        <dbReference type="ChEBI" id="CHEBI:16526"/>
        <dbReference type="ChEBI" id="CHEBI:17544"/>
        <dbReference type="EC" id="4.2.1.1"/>
    </reaction>
</comment>
<keyword evidence="6 10" id="KW-0479">Metal-binding</keyword>
<evidence type="ECO:0000256" key="4">
    <source>
        <dbReference type="ARBA" id="ARBA00006365"/>
    </source>
</evidence>
<comment type="similarity">
    <text evidence="4">Belongs to the alpha-class carbonic anhydrase family.</text>
</comment>
<organism evidence="12 13">
    <name type="scientific">Momordica charantia</name>
    <name type="common">Bitter gourd</name>
    <name type="synonym">Balsam pear</name>
    <dbReference type="NCBI Taxonomy" id="3673"/>
    <lineage>
        <taxon>Eukaryota</taxon>
        <taxon>Viridiplantae</taxon>
        <taxon>Streptophyta</taxon>
        <taxon>Embryophyta</taxon>
        <taxon>Tracheophyta</taxon>
        <taxon>Spermatophyta</taxon>
        <taxon>Magnoliopsida</taxon>
        <taxon>eudicotyledons</taxon>
        <taxon>Gunneridae</taxon>
        <taxon>Pentapetalae</taxon>
        <taxon>rosids</taxon>
        <taxon>fabids</taxon>
        <taxon>Cucurbitales</taxon>
        <taxon>Cucurbitaceae</taxon>
        <taxon>Momordiceae</taxon>
        <taxon>Momordica</taxon>
    </lineage>
</organism>
<dbReference type="GO" id="GO:0008270">
    <property type="term" value="F:zinc ion binding"/>
    <property type="evidence" value="ECO:0007669"/>
    <property type="project" value="UniProtKB-UniRule"/>
</dbReference>
<evidence type="ECO:0000313" key="12">
    <source>
        <dbReference type="Proteomes" id="UP000504603"/>
    </source>
</evidence>
<dbReference type="PROSITE" id="PS51144">
    <property type="entry name" value="ALPHA_CA_2"/>
    <property type="match status" value="1"/>
</dbReference>
<dbReference type="InterPro" id="IPR041891">
    <property type="entry name" value="Alpha_CA_prokaryot-like"/>
</dbReference>
<evidence type="ECO:0000256" key="8">
    <source>
        <dbReference type="ARBA" id="ARBA00023239"/>
    </source>
</evidence>
<dbReference type="GeneID" id="111020526"/>
<dbReference type="KEGG" id="mcha:111020526"/>
<dbReference type="InterPro" id="IPR023561">
    <property type="entry name" value="Carbonic_anhydrase_a-class"/>
</dbReference>
<dbReference type="InterPro" id="IPR001148">
    <property type="entry name" value="CA_dom"/>
</dbReference>
<feature type="chain" id="PRO_5027158883" description="Carbonic anhydrase" evidence="10">
    <location>
        <begin position="22"/>
        <end position="268"/>
    </location>
</feature>
<keyword evidence="12" id="KW-1185">Reference proteome</keyword>
<dbReference type="SUPFAM" id="SSF51069">
    <property type="entry name" value="Carbonic anhydrase"/>
    <property type="match status" value="1"/>
</dbReference>
<comment type="subcellular location">
    <subcellularLocation>
        <location evidence="3">Plastid</location>
        <location evidence="3">Chloroplast stroma</location>
    </subcellularLocation>
</comment>
<comment type="similarity">
    <text evidence="10">Belongs to the alpha-carbonic anhydrase family.</text>
</comment>
<dbReference type="EC" id="4.2.1.1" evidence="5 10"/>
<evidence type="ECO:0000256" key="9">
    <source>
        <dbReference type="ARBA" id="ARBA00048348"/>
    </source>
</evidence>
<dbReference type="SMART" id="SM01057">
    <property type="entry name" value="Carb_anhydrase"/>
    <property type="match status" value="1"/>
</dbReference>
<accession>A0A6J1DG52</accession>
<evidence type="ECO:0000256" key="10">
    <source>
        <dbReference type="RuleBase" id="RU367011"/>
    </source>
</evidence>
<dbReference type="InterPro" id="IPR036398">
    <property type="entry name" value="CA_dom_sf"/>
</dbReference>
<reference evidence="13" key="1">
    <citation type="submission" date="2025-08" db="UniProtKB">
        <authorList>
            <consortium name="RefSeq"/>
        </authorList>
    </citation>
    <scope>IDENTIFICATION</scope>
    <source>
        <strain evidence="13">OHB3-1</strain>
    </source>
</reference>